<protein>
    <recommendedName>
        <fullName evidence="1">VWFA domain-containing protein</fullName>
    </recommendedName>
</protein>
<dbReference type="InterPro" id="IPR002035">
    <property type="entry name" value="VWF_A"/>
</dbReference>
<reference evidence="2" key="1">
    <citation type="submission" date="2023-03" db="EMBL/GenBank/DDBJ databases">
        <title>Massive genome expansion in bonnet fungi (Mycena s.s.) driven by repeated elements and novel gene families across ecological guilds.</title>
        <authorList>
            <consortium name="Lawrence Berkeley National Laboratory"/>
            <person name="Harder C.B."/>
            <person name="Miyauchi S."/>
            <person name="Viragh M."/>
            <person name="Kuo A."/>
            <person name="Thoen E."/>
            <person name="Andreopoulos B."/>
            <person name="Lu D."/>
            <person name="Skrede I."/>
            <person name="Drula E."/>
            <person name="Henrissat B."/>
            <person name="Morin E."/>
            <person name="Kohler A."/>
            <person name="Barry K."/>
            <person name="LaButti K."/>
            <person name="Morin E."/>
            <person name="Salamov A."/>
            <person name="Lipzen A."/>
            <person name="Mereny Z."/>
            <person name="Hegedus B."/>
            <person name="Baldrian P."/>
            <person name="Stursova M."/>
            <person name="Weitz H."/>
            <person name="Taylor A."/>
            <person name="Grigoriev I.V."/>
            <person name="Nagy L.G."/>
            <person name="Martin F."/>
            <person name="Kauserud H."/>
        </authorList>
    </citation>
    <scope>NUCLEOTIDE SEQUENCE</scope>
    <source>
        <strain evidence="2">CBHHK188m</strain>
    </source>
</reference>
<dbReference type="Gene3D" id="3.40.50.410">
    <property type="entry name" value="von Willebrand factor, type A domain"/>
    <property type="match status" value="1"/>
</dbReference>
<organism evidence="2 3">
    <name type="scientific">Mycena maculata</name>
    <dbReference type="NCBI Taxonomy" id="230809"/>
    <lineage>
        <taxon>Eukaryota</taxon>
        <taxon>Fungi</taxon>
        <taxon>Dikarya</taxon>
        <taxon>Basidiomycota</taxon>
        <taxon>Agaricomycotina</taxon>
        <taxon>Agaricomycetes</taxon>
        <taxon>Agaricomycetidae</taxon>
        <taxon>Agaricales</taxon>
        <taxon>Marasmiineae</taxon>
        <taxon>Mycenaceae</taxon>
        <taxon>Mycena</taxon>
    </lineage>
</organism>
<dbReference type="PROSITE" id="PS50234">
    <property type="entry name" value="VWFA"/>
    <property type="match status" value="1"/>
</dbReference>
<dbReference type="PANTHER" id="PTHR34706:SF1">
    <property type="entry name" value="VWFA DOMAIN-CONTAINING PROTEIN"/>
    <property type="match status" value="1"/>
</dbReference>
<dbReference type="EMBL" id="JARJLG010000022">
    <property type="protein sequence ID" value="KAJ7770996.1"/>
    <property type="molecule type" value="Genomic_DNA"/>
</dbReference>
<accession>A0AAD7JSU1</accession>
<dbReference type="AlphaFoldDB" id="A0AAD7JSU1"/>
<evidence type="ECO:0000259" key="1">
    <source>
        <dbReference type="PROSITE" id="PS50234"/>
    </source>
</evidence>
<dbReference type="SUPFAM" id="SSF53300">
    <property type="entry name" value="vWA-like"/>
    <property type="match status" value="1"/>
</dbReference>
<feature type="domain" description="VWFA" evidence="1">
    <location>
        <begin position="17"/>
        <end position="225"/>
    </location>
</feature>
<sequence>MRKETFEDALEILRKYDTVILVDDSGSMTLPGSKKGVTRWFEAGQALEALAETAQQYDTDGIDIYFLNNKKESLNIKSSSEIRSLFNKVKPSGPTPTGERLEQILKPRIIELEQARIDPDGTPRNKKTEEEIKRVNFIVITDGEATDHPKYPIIETATRLKAMTNLCMIQLGIQFFQIGNDSRATKALKELDDDLRKLGNIRDIVDTTPYSKLNPVTADGLLKVLLGGINRRIDEQN</sequence>
<evidence type="ECO:0000313" key="2">
    <source>
        <dbReference type="EMBL" id="KAJ7770996.1"/>
    </source>
</evidence>
<dbReference type="PANTHER" id="PTHR34706">
    <property type="entry name" value="SLR1338 PROTEIN"/>
    <property type="match status" value="1"/>
</dbReference>
<keyword evidence="3" id="KW-1185">Reference proteome</keyword>
<gene>
    <name evidence="2" type="ORF">DFH07DRAFT_238210</name>
</gene>
<dbReference type="Proteomes" id="UP001215280">
    <property type="component" value="Unassembled WGS sequence"/>
</dbReference>
<evidence type="ECO:0000313" key="3">
    <source>
        <dbReference type="Proteomes" id="UP001215280"/>
    </source>
</evidence>
<comment type="caution">
    <text evidence="2">The sequence shown here is derived from an EMBL/GenBank/DDBJ whole genome shotgun (WGS) entry which is preliminary data.</text>
</comment>
<proteinExistence type="predicted"/>
<name>A0AAD7JSU1_9AGAR</name>
<dbReference type="InterPro" id="IPR036465">
    <property type="entry name" value="vWFA_dom_sf"/>
</dbReference>